<reference evidence="4 5" key="1">
    <citation type="submission" date="2019-12" db="EMBL/GenBank/DDBJ databases">
        <authorList>
            <person name="Floudas D."/>
            <person name="Bentzer J."/>
            <person name="Ahren D."/>
            <person name="Johansson T."/>
            <person name="Persson P."/>
            <person name="Tunlid A."/>
        </authorList>
    </citation>
    <scope>NUCLEOTIDE SEQUENCE [LARGE SCALE GENOMIC DNA]</scope>
    <source>
        <strain evidence="4 5">CBS 102.39</strain>
    </source>
</reference>
<gene>
    <name evidence="4" type="ORF">D9613_012266</name>
</gene>
<comment type="caution">
    <text evidence="4">The sequence shown here is derived from an EMBL/GenBank/DDBJ whole genome shotgun (WGS) entry which is preliminary data.</text>
</comment>
<comment type="similarity">
    <text evidence="1 3">Belongs to the short-chain dehydrogenases/reductases (SDR) family.</text>
</comment>
<dbReference type="InterPro" id="IPR036291">
    <property type="entry name" value="NAD(P)-bd_dom_sf"/>
</dbReference>
<sequence>MPPLSDQPRVWLITGASSGLGMRFMTHLIGRGEYVIASARSLEKLDKVIADAGIKGAERLKALRIDVTDGAEKVKAQIDQAAAFWGRIDVLVNNAGSAIPSLFEEGGTTILRRQFETNVFGLVDVTTAVLPYLRKNPGSCLLVIGSRSVWRPEFTGAGHYSASKAAVHAITENLMSELSEFKVKVLLVEPGGFRTEGVASQRYYLGNQIPEYDDLRRRGQEMLAKMPGHQPGDPDKAVEAVIDVVKGEGMAKDKPWPNYLILGSDAERDVKKKIDKVTSDLDTFLDLTRSTDYEE</sequence>
<dbReference type="PANTHER" id="PTHR43976:SF16">
    <property type="entry name" value="SHORT-CHAIN DEHYDROGENASE_REDUCTASE FAMILY PROTEIN"/>
    <property type="match status" value="1"/>
</dbReference>
<dbReference type="EMBL" id="JAACJL010000061">
    <property type="protein sequence ID" value="KAF4609528.1"/>
    <property type="molecule type" value="Genomic_DNA"/>
</dbReference>
<dbReference type="Pfam" id="PF00106">
    <property type="entry name" value="adh_short"/>
    <property type="match status" value="1"/>
</dbReference>
<proteinExistence type="inferred from homology"/>
<dbReference type="InterPro" id="IPR002347">
    <property type="entry name" value="SDR_fam"/>
</dbReference>
<keyword evidence="2" id="KW-0560">Oxidoreductase</keyword>
<dbReference type="SUPFAM" id="SSF51735">
    <property type="entry name" value="NAD(P)-binding Rossmann-fold domains"/>
    <property type="match status" value="1"/>
</dbReference>
<dbReference type="PRINTS" id="PR00081">
    <property type="entry name" value="GDHRDH"/>
</dbReference>
<dbReference type="Proteomes" id="UP000521872">
    <property type="component" value="Unassembled WGS sequence"/>
</dbReference>
<name>A0A8H4QEU0_9AGAR</name>
<dbReference type="Gene3D" id="3.40.50.720">
    <property type="entry name" value="NAD(P)-binding Rossmann-like Domain"/>
    <property type="match status" value="1"/>
</dbReference>
<dbReference type="PANTHER" id="PTHR43976">
    <property type="entry name" value="SHORT CHAIN DEHYDROGENASE"/>
    <property type="match status" value="1"/>
</dbReference>
<evidence type="ECO:0008006" key="6">
    <source>
        <dbReference type="Google" id="ProtNLM"/>
    </source>
</evidence>
<evidence type="ECO:0000313" key="4">
    <source>
        <dbReference type="EMBL" id="KAF4609528.1"/>
    </source>
</evidence>
<accession>A0A8H4QEU0</accession>
<dbReference type="GO" id="GO:0016491">
    <property type="term" value="F:oxidoreductase activity"/>
    <property type="evidence" value="ECO:0007669"/>
    <property type="project" value="UniProtKB-KW"/>
</dbReference>
<dbReference type="AlphaFoldDB" id="A0A8H4QEU0"/>
<dbReference type="PRINTS" id="PR00080">
    <property type="entry name" value="SDRFAMILY"/>
</dbReference>
<dbReference type="InterPro" id="IPR051911">
    <property type="entry name" value="SDR_oxidoreductase"/>
</dbReference>
<evidence type="ECO:0000256" key="3">
    <source>
        <dbReference type="RuleBase" id="RU000363"/>
    </source>
</evidence>
<evidence type="ECO:0000256" key="1">
    <source>
        <dbReference type="ARBA" id="ARBA00006484"/>
    </source>
</evidence>
<evidence type="ECO:0000313" key="5">
    <source>
        <dbReference type="Proteomes" id="UP000521872"/>
    </source>
</evidence>
<keyword evidence="5" id="KW-1185">Reference proteome</keyword>
<evidence type="ECO:0000256" key="2">
    <source>
        <dbReference type="ARBA" id="ARBA00023002"/>
    </source>
</evidence>
<organism evidence="4 5">
    <name type="scientific">Agrocybe pediades</name>
    <dbReference type="NCBI Taxonomy" id="84607"/>
    <lineage>
        <taxon>Eukaryota</taxon>
        <taxon>Fungi</taxon>
        <taxon>Dikarya</taxon>
        <taxon>Basidiomycota</taxon>
        <taxon>Agaricomycotina</taxon>
        <taxon>Agaricomycetes</taxon>
        <taxon>Agaricomycetidae</taxon>
        <taxon>Agaricales</taxon>
        <taxon>Agaricineae</taxon>
        <taxon>Strophariaceae</taxon>
        <taxon>Agrocybe</taxon>
    </lineage>
</organism>
<protein>
    <recommendedName>
        <fullName evidence="6">NAD(P)-binding protein</fullName>
    </recommendedName>
</protein>